<keyword evidence="9" id="KW-0482">Metalloprotease</keyword>
<evidence type="ECO:0000256" key="9">
    <source>
        <dbReference type="ARBA" id="ARBA00023049"/>
    </source>
</evidence>
<keyword evidence="16" id="KW-1185">Reference proteome</keyword>
<keyword evidence="5 13" id="KW-0732">Signal</keyword>
<evidence type="ECO:0000256" key="5">
    <source>
        <dbReference type="ARBA" id="ARBA00022729"/>
    </source>
</evidence>
<keyword evidence="4" id="KW-0479">Metal-binding</keyword>
<dbReference type="PANTHER" id="PTHR10201">
    <property type="entry name" value="MATRIX METALLOPROTEINASE"/>
    <property type="match status" value="1"/>
</dbReference>
<proteinExistence type="inferred from homology"/>
<feature type="repeat" description="Hemopexin" evidence="11">
    <location>
        <begin position="534"/>
        <end position="581"/>
    </location>
</feature>
<accession>A0ABM5L7H2</accession>
<feature type="domain" description="Peptidase metallopeptidase" evidence="14">
    <location>
        <begin position="107"/>
        <end position="273"/>
    </location>
</feature>
<dbReference type="InterPro" id="IPR001818">
    <property type="entry name" value="Pept_M10_metallopeptidase"/>
</dbReference>
<dbReference type="Pfam" id="PF00045">
    <property type="entry name" value="Hemopexin"/>
    <property type="match status" value="4"/>
</dbReference>
<dbReference type="RefSeq" id="XP_050518385.1">
    <property type="nucleotide sequence ID" value="XM_050662428.1"/>
</dbReference>
<feature type="chain" id="PRO_5046179532" description="Peptidase metallopeptidase domain-containing protein" evidence="13">
    <location>
        <begin position="19"/>
        <end position="596"/>
    </location>
</feature>
<feature type="repeat" description="Hemopexin" evidence="11">
    <location>
        <begin position="386"/>
        <end position="435"/>
    </location>
</feature>
<feature type="repeat" description="Hemopexin" evidence="11">
    <location>
        <begin position="439"/>
        <end position="484"/>
    </location>
</feature>
<dbReference type="Gene3D" id="2.110.10.10">
    <property type="entry name" value="Hemopexin-like domain"/>
    <property type="match status" value="1"/>
</dbReference>
<dbReference type="Gene3D" id="3.40.390.10">
    <property type="entry name" value="Collagenase (Catalytic Domain)"/>
    <property type="match status" value="1"/>
</dbReference>
<evidence type="ECO:0000256" key="10">
    <source>
        <dbReference type="ARBA" id="ARBA00023145"/>
    </source>
</evidence>
<keyword evidence="10" id="KW-0865">Zymogen</keyword>
<keyword evidence="7" id="KW-0378">Hydrolase</keyword>
<protein>
    <recommendedName>
        <fullName evidence="14">Peptidase metallopeptidase domain-containing protein</fullName>
    </recommendedName>
</protein>
<dbReference type="InterPro" id="IPR018487">
    <property type="entry name" value="Hemopexin-like_repeat"/>
</dbReference>
<evidence type="ECO:0000259" key="14">
    <source>
        <dbReference type="SMART" id="SM00235"/>
    </source>
</evidence>
<organism evidence="15 16">
    <name type="scientific">Diabrotica virgifera virgifera</name>
    <name type="common">western corn rootworm</name>
    <dbReference type="NCBI Taxonomy" id="50390"/>
    <lineage>
        <taxon>Eukaryota</taxon>
        <taxon>Metazoa</taxon>
        <taxon>Ecdysozoa</taxon>
        <taxon>Arthropoda</taxon>
        <taxon>Hexapoda</taxon>
        <taxon>Insecta</taxon>
        <taxon>Pterygota</taxon>
        <taxon>Neoptera</taxon>
        <taxon>Endopterygota</taxon>
        <taxon>Coleoptera</taxon>
        <taxon>Polyphaga</taxon>
        <taxon>Cucujiformia</taxon>
        <taxon>Chrysomeloidea</taxon>
        <taxon>Chrysomelidae</taxon>
        <taxon>Galerucinae</taxon>
        <taxon>Diabroticina</taxon>
        <taxon>Diabroticites</taxon>
        <taxon>Diabrotica</taxon>
    </lineage>
</organism>
<comment type="cofactor">
    <cofactor evidence="1">
        <name>Zn(2+)</name>
        <dbReference type="ChEBI" id="CHEBI:29105"/>
    </cofactor>
</comment>
<feature type="repeat" description="Hemopexin" evidence="11">
    <location>
        <begin position="486"/>
        <end position="533"/>
    </location>
</feature>
<dbReference type="InterPro" id="IPR036375">
    <property type="entry name" value="Hemopexin-like_dom_sf"/>
</dbReference>
<evidence type="ECO:0000256" key="3">
    <source>
        <dbReference type="ARBA" id="ARBA00022670"/>
    </source>
</evidence>
<dbReference type="SUPFAM" id="SSF50923">
    <property type="entry name" value="Hemopexin-like domain"/>
    <property type="match status" value="1"/>
</dbReference>
<dbReference type="CDD" id="cd04278">
    <property type="entry name" value="ZnMc_MMP"/>
    <property type="match status" value="1"/>
</dbReference>
<keyword evidence="6" id="KW-0677">Repeat</keyword>
<feature type="signal peptide" evidence="13">
    <location>
        <begin position="1"/>
        <end position="18"/>
    </location>
</feature>
<dbReference type="SMART" id="SM00235">
    <property type="entry name" value="ZnMc"/>
    <property type="match status" value="1"/>
</dbReference>
<dbReference type="SMART" id="SM00120">
    <property type="entry name" value="HX"/>
    <property type="match status" value="4"/>
</dbReference>
<feature type="compositionally biased region" description="Low complexity" evidence="12">
    <location>
        <begin position="289"/>
        <end position="309"/>
    </location>
</feature>
<feature type="region of interest" description="Disordered" evidence="12">
    <location>
        <begin position="289"/>
        <end position="344"/>
    </location>
</feature>
<sequence>MSLLYFIVLFCFLNHCYCAPTHKSREVPSVKALEFMKRYGYIKMDTGDSEALYTEGGISEIIKVMQRFGGIEETGEFDDATKRLMTLPRCGVPDIIQNSRQKRYVLGPGGWEKRNISYYLANWSPVLGEATVQKHIQKALDTWGGYGRLNFFRSPSQNADIIVQFAQGYHGDRFPFDGRSGILAHAFFPHEQDHLGGDIHFDADEIWIDKSQKDYDEDGTDFYFVALHELGHSLGLAHSPVRSSIMFPYYQDSGSPPQLGYDDILAMYDLYIRRTLKEDTVITTNNLNGDTSTTTLTTPSTTSWSTEQTHYTSTDTDKSTRDQRYPDYKEYDSEEVTSSRTTLQTETSTAVTWTTATSTKTPEYDDDYEGEVYKNDIPNTDARKIPDICDGHVDAIANLRDELFVFRDQYIWRFSERGVLVDGFPITIQDMFPNLPDSVTKVDAAYQRPDGMILIFTGDKFWIHTGNNFLSRSPEPLTHLGLPEYVTKIDAVQNWKRNKKTYFYGMDRFWRYNETSHEIDPGYPQHMQRWRGVPSYLDSAITWKDGFTYFFRGGLFWKFDNDWIMATDDSPMPTPTYWFGCPEKNNIVLSWFLRDP</sequence>
<dbReference type="GeneID" id="114326089"/>
<dbReference type="Pfam" id="PF00413">
    <property type="entry name" value="Peptidase_M10"/>
    <property type="match status" value="1"/>
</dbReference>
<evidence type="ECO:0000256" key="4">
    <source>
        <dbReference type="ARBA" id="ARBA00022723"/>
    </source>
</evidence>
<dbReference type="InterPro" id="IPR036365">
    <property type="entry name" value="PGBD-like_sf"/>
</dbReference>
<dbReference type="InterPro" id="IPR024079">
    <property type="entry name" value="MetalloPept_cat_dom_sf"/>
</dbReference>
<dbReference type="PROSITE" id="PS51642">
    <property type="entry name" value="HEMOPEXIN_2"/>
    <property type="match status" value="4"/>
</dbReference>
<evidence type="ECO:0000313" key="16">
    <source>
        <dbReference type="Proteomes" id="UP001652700"/>
    </source>
</evidence>
<evidence type="ECO:0000256" key="11">
    <source>
        <dbReference type="PROSITE-ProRule" id="PRU01011"/>
    </source>
</evidence>
<dbReference type="InterPro" id="IPR006026">
    <property type="entry name" value="Peptidase_Metallo"/>
</dbReference>
<dbReference type="EnsemblMetazoa" id="XM_050662428.1">
    <property type="protein sequence ID" value="XP_050518385.1"/>
    <property type="gene ID" value="LOC114326089"/>
</dbReference>
<evidence type="ECO:0000256" key="7">
    <source>
        <dbReference type="ARBA" id="ARBA00022801"/>
    </source>
</evidence>
<evidence type="ECO:0000256" key="8">
    <source>
        <dbReference type="ARBA" id="ARBA00022833"/>
    </source>
</evidence>
<dbReference type="InterPro" id="IPR033739">
    <property type="entry name" value="M10A_MMP"/>
</dbReference>
<evidence type="ECO:0000256" key="12">
    <source>
        <dbReference type="SAM" id="MobiDB-lite"/>
    </source>
</evidence>
<dbReference type="Proteomes" id="UP001652700">
    <property type="component" value="Unplaced"/>
</dbReference>
<dbReference type="PRINTS" id="PR00138">
    <property type="entry name" value="MATRIXIN"/>
</dbReference>
<dbReference type="InterPro" id="IPR021190">
    <property type="entry name" value="Pept_M10A"/>
</dbReference>
<keyword evidence="3" id="KW-0645">Protease</keyword>
<dbReference type="PANTHER" id="PTHR10201:SF169">
    <property type="entry name" value="MATRIX METALLOPROTEINASE-16-LIKE PROTEIN"/>
    <property type="match status" value="1"/>
</dbReference>
<dbReference type="CDD" id="cd00094">
    <property type="entry name" value="HX"/>
    <property type="match status" value="1"/>
</dbReference>
<feature type="compositionally biased region" description="Basic and acidic residues" evidence="12">
    <location>
        <begin position="315"/>
        <end position="331"/>
    </location>
</feature>
<evidence type="ECO:0000256" key="6">
    <source>
        <dbReference type="ARBA" id="ARBA00022737"/>
    </source>
</evidence>
<evidence type="ECO:0000256" key="13">
    <source>
        <dbReference type="SAM" id="SignalP"/>
    </source>
</evidence>
<dbReference type="PROSITE" id="PS00546">
    <property type="entry name" value="CYSTEINE_SWITCH"/>
    <property type="match status" value="1"/>
</dbReference>
<dbReference type="InterPro" id="IPR000585">
    <property type="entry name" value="Hemopexin-like_dom"/>
</dbReference>
<dbReference type="PIRSF" id="PIRSF001191">
    <property type="entry name" value="Peptidase_M10A_matrix"/>
    <property type="match status" value="1"/>
</dbReference>
<dbReference type="SUPFAM" id="SSF47090">
    <property type="entry name" value="PGBD-like"/>
    <property type="match status" value="1"/>
</dbReference>
<dbReference type="SUPFAM" id="SSF55486">
    <property type="entry name" value="Metalloproteases ('zincins'), catalytic domain"/>
    <property type="match status" value="1"/>
</dbReference>
<reference evidence="15" key="1">
    <citation type="submission" date="2025-05" db="UniProtKB">
        <authorList>
            <consortium name="EnsemblMetazoa"/>
        </authorList>
    </citation>
    <scope>IDENTIFICATION</scope>
</reference>
<comment type="similarity">
    <text evidence="2">Belongs to the peptidase M10A family.</text>
</comment>
<evidence type="ECO:0000313" key="15">
    <source>
        <dbReference type="EnsemblMetazoa" id="XP_050518385.1"/>
    </source>
</evidence>
<evidence type="ECO:0000256" key="2">
    <source>
        <dbReference type="ARBA" id="ARBA00010370"/>
    </source>
</evidence>
<name>A0ABM5L7H2_DIAVI</name>
<dbReference type="InterPro" id="IPR021158">
    <property type="entry name" value="Pept_M10A_Zn_BS"/>
</dbReference>
<keyword evidence="8" id="KW-0862">Zinc</keyword>
<evidence type="ECO:0000256" key="1">
    <source>
        <dbReference type="ARBA" id="ARBA00001947"/>
    </source>
</evidence>